<evidence type="ECO:0000313" key="2">
    <source>
        <dbReference type="EMBL" id="RMJ11323.1"/>
    </source>
</evidence>
<keyword evidence="1" id="KW-0472">Membrane</keyword>
<proteinExistence type="predicted"/>
<keyword evidence="1" id="KW-1133">Transmembrane helix</keyword>
<feature type="transmembrane region" description="Helical" evidence="1">
    <location>
        <begin position="15"/>
        <end position="32"/>
    </location>
</feature>
<gene>
    <name evidence="2" type="ORF">CDV36_009047</name>
</gene>
<evidence type="ECO:0000256" key="1">
    <source>
        <dbReference type="SAM" id="Phobius"/>
    </source>
</evidence>
<dbReference type="AlphaFoldDB" id="A0A3M2S190"/>
<name>A0A3M2S190_9HYPO</name>
<dbReference type="EMBL" id="NKUJ01000171">
    <property type="protein sequence ID" value="RMJ11323.1"/>
    <property type="molecule type" value="Genomic_DNA"/>
</dbReference>
<organism evidence="2 3">
    <name type="scientific">Fusarium kuroshium</name>
    <dbReference type="NCBI Taxonomy" id="2010991"/>
    <lineage>
        <taxon>Eukaryota</taxon>
        <taxon>Fungi</taxon>
        <taxon>Dikarya</taxon>
        <taxon>Ascomycota</taxon>
        <taxon>Pezizomycotina</taxon>
        <taxon>Sordariomycetes</taxon>
        <taxon>Hypocreomycetidae</taxon>
        <taxon>Hypocreales</taxon>
        <taxon>Nectriaceae</taxon>
        <taxon>Fusarium</taxon>
        <taxon>Fusarium solani species complex</taxon>
    </lineage>
</organism>
<keyword evidence="1" id="KW-0812">Transmembrane</keyword>
<evidence type="ECO:0000313" key="3">
    <source>
        <dbReference type="Proteomes" id="UP000277212"/>
    </source>
</evidence>
<comment type="caution">
    <text evidence="2">The sequence shown here is derived from an EMBL/GenBank/DDBJ whole genome shotgun (WGS) entry which is preliminary data.</text>
</comment>
<keyword evidence="3" id="KW-1185">Reference proteome</keyword>
<dbReference type="Proteomes" id="UP000277212">
    <property type="component" value="Unassembled WGS sequence"/>
</dbReference>
<protein>
    <submittedName>
        <fullName evidence="2">Uncharacterized protein</fullName>
    </submittedName>
</protein>
<sequence>MDQSAVRATETNGSHWTWLADWATYVFFFFLIDDSRAVSSIFQLALQQCNNGSYRSQFLSTAQHNTAKHSLRLDSTASLSFQ</sequence>
<reference evidence="2 3" key="1">
    <citation type="submission" date="2017-06" db="EMBL/GenBank/DDBJ databases">
        <title>Comparative genomic analysis of Ambrosia Fusariam Clade fungi.</title>
        <authorList>
            <person name="Stajich J.E."/>
            <person name="Carrillo J."/>
            <person name="Kijimoto T."/>
            <person name="Eskalen A."/>
            <person name="O'Donnell K."/>
            <person name="Kasson M."/>
        </authorList>
    </citation>
    <scope>NUCLEOTIDE SEQUENCE [LARGE SCALE GENOMIC DNA]</scope>
    <source>
        <strain evidence="2">UCR3666</strain>
    </source>
</reference>
<accession>A0A3M2S190</accession>